<proteinExistence type="predicted"/>
<feature type="compositionally biased region" description="Pro residues" evidence="1">
    <location>
        <begin position="382"/>
        <end position="401"/>
    </location>
</feature>
<keyword evidence="3" id="KW-1185">Reference proteome</keyword>
<feature type="compositionally biased region" description="Low complexity" evidence="1">
    <location>
        <begin position="209"/>
        <end position="222"/>
    </location>
</feature>
<dbReference type="AlphaFoldDB" id="S3CUM5"/>
<feature type="compositionally biased region" description="Pro residues" evidence="1">
    <location>
        <begin position="30"/>
        <end position="43"/>
    </location>
</feature>
<evidence type="ECO:0000256" key="1">
    <source>
        <dbReference type="SAM" id="MobiDB-lite"/>
    </source>
</evidence>
<feature type="compositionally biased region" description="Pro residues" evidence="1">
    <location>
        <begin position="129"/>
        <end position="140"/>
    </location>
</feature>
<dbReference type="OrthoDB" id="5324692at2759"/>
<gene>
    <name evidence="2" type="ORF">F503_01434</name>
</gene>
<protein>
    <submittedName>
        <fullName evidence="2">Integral membrane protein</fullName>
    </submittedName>
</protein>
<dbReference type="PANTHER" id="PTHR24216:SF65">
    <property type="entry name" value="PAXILLIN-LIKE PROTEIN 1"/>
    <property type="match status" value="1"/>
</dbReference>
<feature type="compositionally biased region" description="Polar residues" evidence="1">
    <location>
        <begin position="174"/>
        <end position="183"/>
    </location>
</feature>
<feature type="compositionally biased region" description="Low complexity" evidence="1">
    <location>
        <begin position="185"/>
        <end position="195"/>
    </location>
</feature>
<dbReference type="Proteomes" id="UP000016923">
    <property type="component" value="Unassembled WGS sequence"/>
</dbReference>
<feature type="compositionally biased region" description="Pro residues" evidence="1">
    <location>
        <begin position="110"/>
        <end position="119"/>
    </location>
</feature>
<feature type="region of interest" description="Disordered" evidence="1">
    <location>
        <begin position="1"/>
        <end position="465"/>
    </location>
</feature>
<accession>S3CUM5</accession>
<evidence type="ECO:0000313" key="3">
    <source>
        <dbReference type="Proteomes" id="UP000016923"/>
    </source>
</evidence>
<evidence type="ECO:0000313" key="2">
    <source>
        <dbReference type="EMBL" id="EPE04430.1"/>
    </source>
</evidence>
<feature type="compositionally biased region" description="Low complexity" evidence="1">
    <location>
        <begin position="246"/>
        <end position="259"/>
    </location>
</feature>
<dbReference type="EMBL" id="KE148161">
    <property type="protein sequence ID" value="EPE04430.1"/>
    <property type="molecule type" value="Genomic_DNA"/>
</dbReference>
<feature type="compositionally biased region" description="Low complexity" evidence="1">
    <location>
        <begin position="82"/>
        <end position="97"/>
    </location>
</feature>
<feature type="compositionally biased region" description="Low complexity" evidence="1">
    <location>
        <begin position="44"/>
        <end position="63"/>
    </location>
</feature>
<name>S3CUM5_OPHP1</name>
<dbReference type="OMA" id="ICARCYV"/>
<feature type="compositionally biased region" description="Pro residues" evidence="1">
    <location>
        <begin position="276"/>
        <end position="286"/>
    </location>
</feature>
<dbReference type="STRING" id="1262450.S3CUM5"/>
<reference evidence="2 3" key="1">
    <citation type="journal article" date="2013" name="BMC Genomics">
        <title>The genome and transcriptome of the pine saprophyte Ophiostoma piceae, and a comparison with the bark beetle-associated pine pathogen Grosmannia clavigera.</title>
        <authorList>
            <person name="Haridas S."/>
            <person name="Wang Y."/>
            <person name="Lim L."/>
            <person name="Massoumi Alamouti S."/>
            <person name="Jackman S."/>
            <person name="Docking R."/>
            <person name="Robertson G."/>
            <person name="Birol I."/>
            <person name="Bohlmann J."/>
            <person name="Breuil C."/>
        </authorList>
    </citation>
    <scope>NUCLEOTIDE SEQUENCE [LARGE SCALE GENOMIC DNA]</scope>
    <source>
        <strain evidence="2 3">UAMH 11346</strain>
    </source>
</reference>
<feature type="compositionally biased region" description="Pro residues" evidence="1">
    <location>
        <begin position="196"/>
        <end position="208"/>
    </location>
</feature>
<dbReference type="PANTHER" id="PTHR24216">
    <property type="entry name" value="PAXILLIN-RELATED"/>
    <property type="match status" value="1"/>
</dbReference>
<sequence length="1045" mass="114406">MSNYPNYPAVPSQGQPVPGEGHPVYSESAPPHPNRPPQLPPRPQQSQPPQQYAQTPQQQAYGQSNAYGPAPPQQPSHSYQHAAYTTAAPPVPTSSSYQTANPATAQDYVPRPPPLPPAVSNPVYQQGYYPPPPPGPPPLAQPVSPISTVSPVQTPPQPSSHPAAADVSPPPSYTAGTQSTPVEKQSPQEQQFAQYQPPPAPPPPPPPASTTSYAYTYGQTYSEQPAAVPVSPPTQSPPHIRVQDTGASTVSAVSTSSGSMDEMQSMVERLNLKQPAPSPAAEPFPEPRAFVAELSGESATSHVEMPEPAVKAPTPTTTYALPPPPPSQAAHPPQSPRSGPQPAYVPDAPDEEPPSAVYATAPAPASPQDTPGPHYEQAQHSAPPPAPPVQQSYAPPPPPAPLQEQYTTPNLSATPQQYVPPSQPAPPRSITPAQQQVVPPLSPTIPADQQQHVPPPQAAALSGDTSALPSFRPVTHCIDTPVSFSTWWYSHDSAPDYSICSKCYMDYIYPTTFQNHFAGRYLTDGVNRRCRFKVPRITDQLLPDAVSRGTLDSVLLFMNQRMRIPDCKGLEGATASEGVKWYKFKNNQLPGFVSCEACYQDIVCMSQFAFSFENALGQAQKDTWACDICVPFIRKEFELRTEIDDWPSFLNEAKARLGMPACPKTTSVTFGNRKWFVPVDGQGPPDAVLCVACYCDYILQSGQEKLWQQEKQDPVRATKTTNTCIMGIFHLRMALSAAEETKEWQLFWASLNRIAYREKPCIGDGIVDGNWFTLLSQPDGYNVCGACHAGIVQSLHLDPFFAARKTNGPAPGEAHVCAFNMKSQRFVSYIRLMLQTWLTADCTAWDAYASRYAAIPTCPRNTDYKNRAWFGWPECVVCADCYMEFVQGTALDTPERMTFHEPAILERPHICEMYSPRMRKLYQEACSKSPPSTTDMFAYVERRRLVYWQTIPRCRQILIEEKLLANQISMARTSSVFYNAIGGITAIGSNHHYTYGASGVGYGFENAFQLQGAQYNAQANAMSSQLGGSKTFLVGQLEQQWLAIE</sequence>
<organism evidence="2 3">
    <name type="scientific">Ophiostoma piceae (strain UAMH 11346)</name>
    <name type="common">Sap stain fungus</name>
    <dbReference type="NCBI Taxonomy" id="1262450"/>
    <lineage>
        <taxon>Eukaryota</taxon>
        <taxon>Fungi</taxon>
        <taxon>Dikarya</taxon>
        <taxon>Ascomycota</taxon>
        <taxon>Pezizomycotina</taxon>
        <taxon>Sordariomycetes</taxon>
        <taxon>Sordariomycetidae</taxon>
        <taxon>Ophiostomatales</taxon>
        <taxon>Ophiostomataceae</taxon>
        <taxon>Ophiostoma</taxon>
    </lineage>
</organism>
<feature type="compositionally biased region" description="Polar residues" evidence="1">
    <location>
        <begin position="404"/>
        <end position="420"/>
    </location>
</feature>
<feature type="compositionally biased region" description="Low complexity" evidence="1">
    <location>
        <begin position="141"/>
        <end position="152"/>
    </location>
</feature>
<dbReference type="HOGENOM" id="CLU_005545_0_0_1"/>
<dbReference type="VEuPathDB" id="FungiDB:F503_01434"/>
<dbReference type="eggNOG" id="ENOG502RFFW">
    <property type="taxonomic scope" value="Eukaryota"/>
</dbReference>